<organism evidence="10 11">
    <name type="scientific">Anaeromyxobacter dehalogenans (strain 2CP-C)</name>
    <dbReference type="NCBI Taxonomy" id="290397"/>
    <lineage>
        <taxon>Bacteria</taxon>
        <taxon>Pseudomonadati</taxon>
        <taxon>Myxococcota</taxon>
        <taxon>Myxococcia</taxon>
        <taxon>Myxococcales</taxon>
        <taxon>Cystobacterineae</taxon>
        <taxon>Anaeromyxobacteraceae</taxon>
        <taxon>Anaeromyxobacter</taxon>
    </lineage>
</organism>
<dbReference type="InterPro" id="IPR050250">
    <property type="entry name" value="Macrolide_Exporter_MacB"/>
</dbReference>
<feature type="transmembrane region" description="Helical" evidence="7">
    <location>
        <begin position="330"/>
        <end position="356"/>
    </location>
</feature>
<dbReference type="eggNOG" id="COG0577">
    <property type="taxonomic scope" value="Bacteria"/>
</dbReference>
<dbReference type="KEGG" id="ade:Adeh_2970"/>
<name>Q2IDT5_ANADE</name>
<evidence type="ECO:0000256" key="3">
    <source>
        <dbReference type="ARBA" id="ARBA00022692"/>
    </source>
</evidence>
<dbReference type="Pfam" id="PF02687">
    <property type="entry name" value="FtsX"/>
    <property type="match status" value="1"/>
</dbReference>
<evidence type="ECO:0000259" key="8">
    <source>
        <dbReference type="Pfam" id="PF02687"/>
    </source>
</evidence>
<evidence type="ECO:0000313" key="11">
    <source>
        <dbReference type="Proteomes" id="UP000001935"/>
    </source>
</evidence>
<dbReference type="RefSeq" id="WP_011422022.1">
    <property type="nucleotide sequence ID" value="NC_007760.1"/>
</dbReference>
<evidence type="ECO:0000313" key="10">
    <source>
        <dbReference type="EMBL" id="ABC82740.1"/>
    </source>
</evidence>
<reference evidence="10" key="1">
    <citation type="submission" date="2006-01" db="EMBL/GenBank/DDBJ databases">
        <title>Complete sequence of Anaeromyxobacter dehalogenans 2CP-C.</title>
        <authorList>
            <consortium name="US DOE Joint Genome Institute"/>
            <person name="Copeland A."/>
            <person name="Lucas S."/>
            <person name="Lapidus A."/>
            <person name="Barry K."/>
            <person name="Detter J.C."/>
            <person name="Glavina T."/>
            <person name="Hammon N."/>
            <person name="Israni S."/>
            <person name="Pitluck S."/>
            <person name="Brettin T."/>
            <person name="Bruce D."/>
            <person name="Han C."/>
            <person name="Tapia R."/>
            <person name="Gilna P."/>
            <person name="Kiss H."/>
            <person name="Schmutz J."/>
            <person name="Larimer F."/>
            <person name="Land M."/>
            <person name="Kyrpides N."/>
            <person name="Anderson I."/>
            <person name="Sanford R.A."/>
            <person name="Ritalahti K.M."/>
            <person name="Thomas H.S."/>
            <person name="Kirby J.R."/>
            <person name="Zhulin I.B."/>
            <person name="Loeffler F.E."/>
            <person name="Richardson P."/>
        </authorList>
    </citation>
    <scope>NUCLEOTIDE SEQUENCE</scope>
    <source>
        <strain evidence="10">2CP-C</strain>
    </source>
</reference>
<feature type="transmembrane region" description="Helical" evidence="7">
    <location>
        <begin position="21"/>
        <end position="41"/>
    </location>
</feature>
<keyword evidence="4 7" id="KW-1133">Transmembrane helix</keyword>
<evidence type="ECO:0000256" key="4">
    <source>
        <dbReference type="ARBA" id="ARBA00022989"/>
    </source>
</evidence>
<dbReference type="GO" id="GO:0022857">
    <property type="term" value="F:transmembrane transporter activity"/>
    <property type="evidence" value="ECO:0007669"/>
    <property type="project" value="TreeGrafter"/>
</dbReference>
<dbReference type="InterPro" id="IPR025857">
    <property type="entry name" value="MacB_PCD"/>
</dbReference>
<dbReference type="PANTHER" id="PTHR30572">
    <property type="entry name" value="MEMBRANE COMPONENT OF TRANSPORTER-RELATED"/>
    <property type="match status" value="1"/>
</dbReference>
<dbReference type="STRING" id="290397.Adeh_2970"/>
<dbReference type="EMBL" id="CP000251">
    <property type="protein sequence ID" value="ABC82740.1"/>
    <property type="molecule type" value="Genomic_DNA"/>
</dbReference>
<keyword evidence="3 7" id="KW-0812">Transmembrane</keyword>
<evidence type="ECO:0008006" key="12">
    <source>
        <dbReference type="Google" id="ProtNLM"/>
    </source>
</evidence>
<keyword evidence="2" id="KW-1003">Cell membrane</keyword>
<sequence length="409" mass="42879">MNLLQTLRVALRALRRSKMRSFLTALGIVIGVAAVIAMVALGDGARAQVAKTFESMGSNLLMVLPGSTTAGGARGGFGSLPTLTWDDLRAIQNEVASVRYAAPQLRTTASIQSEDLNWTTSVTGTGAEFFAIRNWPVAQGALFGPSDVDSGTKVIVLGKTVADELFGAGANPVGQQVRVKNVPFQVVGVLAAKGQSPMGQDLDDAVFVPYSTYLAKVQGGLKNLIPGVIAVSAVDSASTARAEQQVRALLRDRHRLADGADDDFSIRNLAEFASAQKEGTATLTTLLLAIAAVSLGVGGIGIMNIMLVSVTERTREIGVRMAVGARARDVLLQFLAEALVLSLAGGVVGVALGLGISFWMARAFGWPILFRADVVLIAVGFSGLVGVAFGLYPARRASRLDPIQALRFE</sequence>
<evidence type="ECO:0000256" key="6">
    <source>
        <dbReference type="ARBA" id="ARBA00038076"/>
    </source>
</evidence>
<protein>
    <recommendedName>
        <fullName evidence="12">ABC efflux pump, inner membrane subunit</fullName>
    </recommendedName>
</protein>
<proteinExistence type="inferred from homology"/>
<feature type="transmembrane region" description="Helical" evidence="7">
    <location>
        <begin position="286"/>
        <end position="310"/>
    </location>
</feature>
<dbReference type="Pfam" id="PF12704">
    <property type="entry name" value="MacB_PCD"/>
    <property type="match status" value="1"/>
</dbReference>
<dbReference type="PANTHER" id="PTHR30572:SF4">
    <property type="entry name" value="ABC TRANSPORTER PERMEASE YTRF"/>
    <property type="match status" value="1"/>
</dbReference>
<feature type="transmembrane region" description="Helical" evidence="7">
    <location>
        <begin position="368"/>
        <end position="392"/>
    </location>
</feature>
<comment type="subcellular location">
    <subcellularLocation>
        <location evidence="1">Cell membrane</location>
        <topology evidence="1">Multi-pass membrane protein</topology>
    </subcellularLocation>
</comment>
<evidence type="ECO:0000256" key="1">
    <source>
        <dbReference type="ARBA" id="ARBA00004651"/>
    </source>
</evidence>
<keyword evidence="5 7" id="KW-0472">Membrane</keyword>
<evidence type="ECO:0000256" key="2">
    <source>
        <dbReference type="ARBA" id="ARBA00022475"/>
    </source>
</evidence>
<comment type="similarity">
    <text evidence="6">Belongs to the ABC-4 integral membrane protein family.</text>
</comment>
<evidence type="ECO:0000256" key="5">
    <source>
        <dbReference type="ARBA" id="ARBA00023136"/>
    </source>
</evidence>
<feature type="domain" description="ABC3 transporter permease C-terminal" evidence="8">
    <location>
        <begin position="289"/>
        <end position="402"/>
    </location>
</feature>
<dbReference type="AlphaFoldDB" id="Q2IDT5"/>
<dbReference type="InterPro" id="IPR003838">
    <property type="entry name" value="ABC3_permease_C"/>
</dbReference>
<feature type="domain" description="MacB-like periplasmic core" evidence="9">
    <location>
        <begin position="21"/>
        <end position="249"/>
    </location>
</feature>
<evidence type="ECO:0000259" key="9">
    <source>
        <dbReference type="Pfam" id="PF12704"/>
    </source>
</evidence>
<dbReference type="OrthoDB" id="9802264at2"/>
<gene>
    <name evidence="10" type="ordered locus">Adeh_2970</name>
</gene>
<dbReference type="HOGENOM" id="CLU_000604_8_0_7"/>
<evidence type="ECO:0000256" key="7">
    <source>
        <dbReference type="SAM" id="Phobius"/>
    </source>
</evidence>
<dbReference type="Proteomes" id="UP000001935">
    <property type="component" value="Chromosome"/>
</dbReference>
<dbReference type="GO" id="GO:0005886">
    <property type="term" value="C:plasma membrane"/>
    <property type="evidence" value="ECO:0007669"/>
    <property type="project" value="UniProtKB-SubCell"/>
</dbReference>
<accession>Q2IDT5</accession>